<name>A0A852YN60_9MICO</name>
<evidence type="ECO:0000313" key="2">
    <source>
        <dbReference type="Proteomes" id="UP000553888"/>
    </source>
</evidence>
<reference evidence="1 2" key="1">
    <citation type="submission" date="2020-07" db="EMBL/GenBank/DDBJ databases">
        <title>Sequencing the genomes of 1000 actinobacteria strains.</title>
        <authorList>
            <person name="Klenk H.-P."/>
        </authorList>
    </citation>
    <scope>NUCLEOTIDE SEQUENCE [LARGE SCALE GENOMIC DNA]</scope>
    <source>
        <strain evidence="1 2">DSM 23141</strain>
    </source>
</reference>
<dbReference type="AlphaFoldDB" id="A0A852YN60"/>
<dbReference type="EMBL" id="JACBZY010000001">
    <property type="protein sequence ID" value="NYG99159.1"/>
    <property type="molecule type" value="Genomic_DNA"/>
</dbReference>
<sequence length="46" mass="4698">MLGAIGIQPGRERRLVAVAGFAVCLADTIGGVFALVMPPLVGLLYA</sequence>
<dbReference type="Proteomes" id="UP000553888">
    <property type="component" value="Unassembled WGS sequence"/>
</dbReference>
<gene>
    <name evidence="1" type="ORF">BJ979_001785</name>
</gene>
<organism evidence="1 2">
    <name type="scientific">Schumannella luteola</name>
    <dbReference type="NCBI Taxonomy" id="472059"/>
    <lineage>
        <taxon>Bacteria</taxon>
        <taxon>Bacillati</taxon>
        <taxon>Actinomycetota</taxon>
        <taxon>Actinomycetes</taxon>
        <taxon>Micrococcales</taxon>
        <taxon>Microbacteriaceae</taxon>
        <taxon>Schumannella</taxon>
    </lineage>
</organism>
<accession>A0A852YN60</accession>
<comment type="caution">
    <text evidence="1">The sequence shown here is derived from an EMBL/GenBank/DDBJ whole genome shotgun (WGS) entry which is preliminary data.</text>
</comment>
<dbReference type="RefSeq" id="WP_179567177.1">
    <property type="nucleotide sequence ID" value="NZ_JACBZY010000001.1"/>
</dbReference>
<evidence type="ECO:0000313" key="1">
    <source>
        <dbReference type="EMBL" id="NYG99159.1"/>
    </source>
</evidence>
<protein>
    <submittedName>
        <fullName evidence="1">Uncharacterized protein</fullName>
    </submittedName>
</protein>
<keyword evidence="2" id="KW-1185">Reference proteome</keyword>
<proteinExistence type="predicted"/>